<feature type="transmembrane region" description="Helical" evidence="6">
    <location>
        <begin position="302"/>
        <end position="322"/>
    </location>
</feature>
<feature type="transmembrane region" description="Helical" evidence="6">
    <location>
        <begin position="95"/>
        <end position="119"/>
    </location>
</feature>
<gene>
    <name evidence="7" type="ORF">BAA01_14750</name>
</gene>
<dbReference type="PANTHER" id="PTHR30250">
    <property type="entry name" value="PST FAMILY PREDICTED COLANIC ACID TRANSPORTER"/>
    <property type="match status" value="1"/>
</dbReference>
<feature type="transmembrane region" description="Helical" evidence="6">
    <location>
        <begin position="468"/>
        <end position="486"/>
    </location>
</feature>
<evidence type="ECO:0000256" key="2">
    <source>
        <dbReference type="ARBA" id="ARBA00022475"/>
    </source>
</evidence>
<evidence type="ECO:0000256" key="4">
    <source>
        <dbReference type="ARBA" id="ARBA00022989"/>
    </source>
</evidence>
<organism evidence="7 8">
    <name type="scientific">Bacillus thermozeamaize</name>
    <dbReference type="NCBI Taxonomy" id="230954"/>
    <lineage>
        <taxon>Bacteria</taxon>
        <taxon>Bacillati</taxon>
        <taxon>Bacillota</taxon>
        <taxon>Bacilli</taxon>
        <taxon>Bacillales</taxon>
        <taxon>Bacillaceae</taxon>
        <taxon>Bacillus</taxon>
    </lineage>
</organism>
<feature type="transmembrane region" description="Helical" evidence="6">
    <location>
        <begin position="166"/>
        <end position="185"/>
    </location>
</feature>
<dbReference type="Proteomes" id="UP000196475">
    <property type="component" value="Unassembled WGS sequence"/>
</dbReference>
<feature type="transmembrane region" description="Helical" evidence="6">
    <location>
        <begin position="429"/>
        <end position="447"/>
    </location>
</feature>
<dbReference type="Pfam" id="PF01943">
    <property type="entry name" value="Polysacc_synt"/>
    <property type="match status" value="1"/>
</dbReference>
<evidence type="ECO:0000256" key="1">
    <source>
        <dbReference type="ARBA" id="ARBA00004651"/>
    </source>
</evidence>
<feature type="transmembrane region" description="Helical" evidence="6">
    <location>
        <begin position="191"/>
        <end position="213"/>
    </location>
</feature>
<dbReference type="InterPro" id="IPR002797">
    <property type="entry name" value="Polysacc_synth"/>
</dbReference>
<dbReference type="GO" id="GO:0005886">
    <property type="term" value="C:plasma membrane"/>
    <property type="evidence" value="ECO:0007669"/>
    <property type="project" value="UniProtKB-SubCell"/>
</dbReference>
<dbReference type="EMBL" id="LZRT01000107">
    <property type="protein sequence ID" value="OUM85336.1"/>
    <property type="molecule type" value="Genomic_DNA"/>
</dbReference>
<evidence type="ECO:0000313" key="7">
    <source>
        <dbReference type="EMBL" id="OUM85336.1"/>
    </source>
</evidence>
<feature type="transmembrane region" description="Helical" evidence="6">
    <location>
        <begin position="403"/>
        <end position="423"/>
    </location>
</feature>
<feature type="transmembrane region" description="Helical" evidence="6">
    <location>
        <begin position="343"/>
        <end position="362"/>
    </location>
</feature>
<feature type="transmembrane region" description="Helical" evidence="6">
    <location>
        <begin position="52"/>
        <end position="74"/>
    </location>
</feature>
<accession>A0A1Y3PGW6</accession>
<comment type="subcellular location">
    <subcellularLocation>
        <location evidence="1">Cell membrane</location>
        <topology evidence="1">Multi-pass membrane protein</topology>
    </subcellularLocation>
</comment>
<dbReference type="CDD" id="cd13124">
    <property type="entry name" value="MATE_SpoVB_like"/>
    <property type="match status" value="1"/>
</dbReference>
<keyword evidence="3 6" id="KW-0812">Transmembrane</keyword>
<dbReference type="InterPro" id="IPR050833">
    <property type="entry name" value="Poly_Biosynth_Transport"/>
</dbReference>
<dbReference type="InterPro" id="IPR024923">
    <property type="entry name" value="PG_synth_SpoVB"/>
</dbReference>
<keyword evidence="5 6" id="KW-0472">Membrane</keyword>
<feature type="transmembrane region" description="Helical" evidence="6">
    <location>
        <begin position="498"/>
        <end position="520"/>
    </location>
</feature>
<reference evidence="8" key="1">
    <citation type="submission" date="2016-06" db="EMBL/GenBank/DDBJ databases">
        <authorList>
            <person name="Nascimento L."/>
            <person name="Pereira R.V."/>
            <person name="Martins L.F."/>
            <person name="Quaggio R.B."/>
            <person name="Silva A.M."/>
            <person name="Setubal J.C."/>
        </authorList>
    </citation>
    <scope>NUCLEOTIDE SEQUENCE [LARGE SCALE GENOMIC DNA]</scope>
</reference>
<evidence type="ECO:0000313" key="8">
    <source>
        <dbReference type="Proteomes" id="UP000196475"/>
    </source>
</evidence>
<feature type="transmembrane region" description="Helical" evidence="6">
    <location>
        <begin position="125"/>
        <end position="145"/>
    </location>
</feature>
<protein>
    <submittedName>
        <fullName evidence="7">Uncharacterized protein</fullName>
    </submittedName>
</protein>
<evidence type="ECO:0000256" key="5">
    <source>
        <dbReference type="ARBA" id="ARBA00023136"/>
    </source>
</evidence>
<keyword evidence="4 6" id="KW-1133">Transmembrane helix</keyword>
<feature type="transmembrane region" description="Helical" evidence="6">
    <location>
        <begin position="12"/>
        <end position="32"/>
    </location>
</feature>
<dbReference type="AlphaFoldDB" id="A0A1Y3PGW6"/>
<comment type="caution">
    <text evidence="7">The sequence shown here is derived from an EMBL/GenBank/DDBJ whole genome shotgun (WGS) entry which is preliminary data.</text>
</comment>
<sequence>MRRQPVRQQSFLRGAVILGVASFLSRLLGTVYKIPFENMTGSVGFYIYNQVYPLYTILLVLSTAGFPTAISKLVSERLVHGDLAGARRVYRVSTVILTLTGGFFFLWMFFGAPLIASWMGGGEELVLPIRSVSFALLLVPGMAALRGYFQGFQNMMPTAVSQVIEQLVRVSFILLVTFLAMHLIMPPERAVVLAASGAVMGAFVGAIAAYGYLLGYKRRVEPVAFPRPDGRRRGSRESFGRVARQILSTALPIALASLVLPLFNLVDAFTIKTILNWIWCDGAVNCQAAAYWKGVYDRGPTLVQFAAFFATAIALSIVPAVAESKERRLLRQTASRAELAIKLTLWLGIPATIGLAVIAEPVNVMLFRNEEGTLAVRIAAFTVMFSTLSMTCTGILQGVGHMLLPARILLMAVVLKVAANLILVPLWQINGASLATVIAYALAASLNQREVRRRVHITWDRPVLLGKPLLAALLMGALLWGMTQMMDGWLNEHLSPRWAAAWLSLLCVAVGTPVYGLLLLKSGAVRSQDLMHVPRLRKWVPHLVRWHLLKD</sequence>
<evidence type="ECO:0000256" key="3">
    <source>
        <dbReference type="ARBA" id="ARBA00022692"/>
    </source>
</evidence>
<evidence type="ECO:0000256" key="6">
    <source>
        <dbReference type="SAM" id="Phobius"/>
    </source>
</evidence>
<dbReference type="PANTHER" id="PTHR30250:SF29">
    <property type="entry name" value="POLYSACCHARIDE BIOSYNTHESIS PROTEIN C-TERMINAL DOMAIN-CONTAINING PROTEIN"/>
    <property type="match status" value="1"/>
</dbReference>
<feature type="transmembrane region" description="Helical" evidence="6">
    <location>
        <begin position="242"/>
        <end position="263"/>
    </location>
</feature>
<feature type="transmembrane region" description="Helical" evidence="6">
    <location>
        <begin position="374"/>
        <end position="396"/>
    </location>
</feature>
<proteinExistence type="predicted"/>
<dbReference type="PIRSF" id="PIRSF038958">
    <property type="entry name" value="PG_synth_SpoVB"/>
    <property type="match status" value="1"/>
</dbReference>
<name>A0A1Y3PGW6_9BACI</name>
<keyword evidence="2" id="KW-1003">Cell membrane</keyword>